<evidence type="ECO:0000313" key="1">
    <source>
        <dbReference type="EMBL" id="CAB5217745.1"/>
    </source>
</evidence>
<organism evidence="1">
    <name type="scientific">uncultured Caudovirales phage</name>
    <dbReference type="NCBI Taxonomy" id="2100421"/>
    <lineage>
        <taxon>Viruses</taxon>
        <taxon>Duplodnaviria</taxon>
        <taxon>Heunggongvirae</taxon>
        <taxon>Uroviricota</taxon>
        <taxon>Caudoviricetes</taxon>
        <taxon>Peduoviridae</taxon>
        <taxon>Maltschvirus</taxon>
        <taxon>Maltschvirus maltsch</taxon>
    </lineage>
</organism>
<evidence type="ECO:0008006" key="2">
    <source>
        <dbReference type="Google" id="ProtNLM"/>
    </source>
</evidence>
<gene>
    <name evidence="1" type="ORF">UFOVP202_6</name>
</gene>
<accession>A0A6J7WM87</accession>
<reference evidence="1" key="1">
    <citation type="submission" date="2020-05" db="EMBL/GenBank/DDBJ databases">
        <authorList>
            <person name="Chiriac C."/>
            <person name="Salcher M."/>
            <person name="Ghai R."/>
            <person name="Kavagutti S V."/>
        </authorList>
    </citation>
    <scope>NUCLEOTIDE SEQUENCE</scope>
</reference>
<proteinExistence type="predicted"/>
<sequence>MGFNRLCYGSGWCSLRKVTTENQKYMGDWLVRLMNHPLPEETVCIGQEIDGNLVAVVGFCSFMPKACQMHVAAVDEVNWMSRDLLWAAFDYPFNKLGVSVIIGQICGSNEDALRLNRHLGFKVIAEIPDAHMDGDLVIMAMRREDCRFLDIKCPLRTARGE</sequence>
<protein>
    <recommendedName>
        <fullName evidence="2">Acyl-CoA N-acyltransferase</fullName>
    </recommendedName>
</protein>
<dbReference type="InterPro" id="IPR016181">
    <property type="entry name" value="Acyl_CoA_acyltransferase"/>
</dbReference>
<dbReference type="Gene3D" id="3.40.630.30">
    <property type="match status" value="1"/>
</dbReference>
<name>A0A6J7WM87_9CAUD</name>
<dbReference type="EMBL" id="LR798254">
    <property type="protein sequence ID" value="CAB5217745.1"/>
    <property type="molecule type" value="Genomic_DNA"/>
</dbReference>
<dbReference type="SUPFAM" id="SSF55729">
    <property type="entry name" value="Acyl-CoA N-acyltransferases (Nat)"/>
    <property type="match status" value="1"/>
</dbReference>